<sequence>NQPEIEITSPNQGNLISQSTLTIRAQATASLGIKQLDFFFNNQLIGTDTTQPYSVTFNLSSYLTDSTQQTIKVRAYDEVLNRQEDEIFIEVNF</sequence>
<dbReference type="EMBL" id="BARS01052472">
    <property type="protein sequence ID" value="GAG53392.1"/>
    <property type="molecule type" value="Genomic_DNA"/>
</dbReference>
<feature type="non-terminal residue" evidence="1">
    <location>
        <position position="1"/>
    </location>
</feature>
<protein>
    <recommendedName>
        <fullName evidence="2">CARDB domain-containing protein</fullName>
    </recommendedName>
</protein>
<dbReference type="InterPro" id="IPR013783">
    <property type="entry name" value="Ig-like_fold"/>
</dbReference>
<dbReference type="AlphaFoldDB" id="X0Z4P9"/>
<dbReference type="Pfam" id="PF17957">
    <property type="entry name" value="Big_7"/>
    <property type="match status" value="1"/>
</dbReference>
<gene>
    <name evidence="1" type="ORF">S01H1_78007</name>
</gene>
<reference evidence="1" key="1">
    <citation type="journal article" date="2014" name="Front. Microbiol.">
        <title>High frequency of phylogenetically diverse reductive dehalogenase-homologous genes in deep subseafloor sedimentary metagenomes.</title>
        <authorList>
            <person name="Kawai M."/>
            <person name="Futagami T."/>
            <person name="Toyoda A."/>
            <person name="Takaki Y."/>
            <person name="Nishi S."/>
            <person name="Hori S."/>
            <person name="Arai W."/>
            <person name="Tsubouchi T."/>
            <person name="Morono Y."/>
            <person name="Uchiyama I."/>
            <person name="Ito T."/>
            <person name="Fujiyama A."/>
            <person name="Inagaki F."/>
            <person name="Takami H."/>
        </authorList>
    </citation>
    <scope>NUCLEOTIDE SEQUENCE</scope>
    <source>
        <strain evidence="1">Expedition CK06-06</strain>
    </source>
</reference>
<accession>X0Z4P9</accession>
<comment type="caution">
    <text evidence="1">The sequence shown here is derived from an EMBL/GenBank/DDBJ whole genome shotgun (WGS) entry which is preliminary data.</text>
</comment>
<proteinExistence type="predicted"/>
<name>X0Z4P9_9ZZZZ</name>
<dbReference type="Gene3D" id="2.60.40.10">
    <property type="entry name" value="Immunoglobulins"/>
    <property type="match status" value="1"/>
</dbReference>
<evidence type="ECO:0008006" key="2">
    <source>
        <dbReference type="Google" id="ProtNLM"/>
    </source>
</evidence>
<organism evidence="1">
    <name type="scientific">marine sediment metagenome</name>
    <dbReference type="NCBI Taxonomy" id="412755"/>
    <lineage>
        <taxon>unclassified sequences</taxon>
        <taxon>metagenomes</taxon>
        <taxon>ecological metagenomes</taxon>
    </lineage>
</organism>
<evidence type="ECO:0000313" key="1">
    <source>
        <dbReference type="EMBL" id="GAG53392.1"/>
    </source>
</evidence>